<dbReference type="CDD" id="cd01650">
    <property type="entry name" value="RT_nLTR_like"/>
    <property type="match status" value="1"/>
</dbReference>
<dbReference type="Pfam" id="PF00078">
    <property type="entry name" value="RVT_1"/>
    <property type="match status" value="1"/>
</dbReference>
<dbReference type="Ensembl" id="ENSCCRT00010053602.1">
    <property type="protein sequence ID" value="ENSCCRP00010048900.1"/>
    <property type="gene ID" value="ENSCCRG00010020687.1"/>
</dbReference>
<proteinExistence type="predicted"/>
<evidence type="ECO:0000313" key="2">
    <source>
        <dbReference type="Ensembl" id="ENSCCRP00010048900.1"/>
    </source>
</evidence>
<dbReference type="InterPro" id="IPR043502">
    <property type="entry name" value="DNA/RNA_pol_sf"/>
</dbReference>
<dbReference type="PANTHER" id="PTHR31635">
    <property type="entry name" value="REVERSE TRANSCRIPTASE DOMAIN-CONTAINING PROTEIN-RELATED"/>
    <property type="match status" value="1"/>
</dbReference>
<evidence type="ECO:0000259" key="1">
    <source>
        <dbReference type="PROSITE" id="PS50878"/>
    </source>
</evidence>
<reference evidence="2" key="2">
    <citation type="submission" date="2025-09" db="UniProtKB">
        <authorList>
            <consortium name="Ensembl"/>
        </authorList>
    </citation>
    <scope>IDENTIFICATION</scope>
</reference>
<feature type="domain" description="Reverse transcriptase" evidence="1">
    <location>
        <begin position="106"/>
        <end position="378"/>
    </location>
</feature>
<dbReference type="SUPFAM" id="SSF56672">
    <property type="entry name" value="DNA/RNA polymerases"/>
    <property type="match status" value="1"/>
</dbReference>
<dbReference type="PANTHER" id="PTHR31635:SF196">
    <property type="entry name" value="REVERSE TRANSCRIPTASE DOMAIN-CONTAINING PROTEIN-RELATED"/>
    <property type="match status" value="1"/>
</dbReference>
<dbReference type="AlphaFoldDB" id="A0A8C1KQQ6"/>
<name>A0A8C1KQQ6_CYPCA</name>
<dbReference type="InterPro" id="IPR000477">
    <property type="entry name" value="RT_dom"/>
</dbReference>
<organism evidence="2 3">
    <name type="scientific">Cyprinus carpio</name>
    <name type="common">Common carp</name>
    <dbReference type="NCBI Taxonomy" id="7962"/>
    <lineage>
        <taxon>Eukaryota</taxon>
        <taxon>Metazoa</taxon>
        <taxon>Chordata</taxon>
        <taxon>Craniata</taxon>
        <taxon>Vertebrata</taxon>
        <taxon>Euteleostomi</taxon>
        <taxon>Actinopterygii</taxon>
        <taxon>Neopterygii</taxon>
        <taxon>Teleostei</taxon>
        <taxon>Ostariophysi</taxon>
        <taxon>Cypriniformes</taxon>
        <taxon>Cyprinidae</taxon>
        <taxon>Cyprininae</taxon>
        <taxon>Cyprinus</taxon>
    </lineage>
</organism>
<dbReference type="PROSITE" id="PS50878">
    <property type="entry name" value="RT_POL"/>
    <property type="match status" value="1"/>
</dbReference>
<accession>A0A8C1KQQ6</accession>
<evidence type="ECO:0000313" key="3">
    <source>
        <dbReference type="Proteomes" id="UP000694427"/>
    </source>
</evidence>
<protein>
    <recommendedName>
        <fullName evidence="1">Reverse transcriptase domain-containing protein</fullName>
    </recommendedName>
</protein>
<reference evidence="2" key="1">
    <citation type="submission" date="2025-08" db="UniProtKB">
        <authorList>
            <consortium name="Ensembl"/>
        </authorList>
    </citation>
    <scope>IDENTIFICATION</scope>
</reference>
<dbReference type="Proteomes" id="UP000694427">
    <property type="component" value="Unplaced"/>
</dbReference>
<sequence length="480" mass="54829">MFTKCCYLTVQGSFRKKNMFLDHFGNKTSKLLAWQLKQEDTGKYIQCIKTDDDQNLLDEAISEEEVHRAIKSLQNNRAPGPDGYPIEYFKTFSEKILTPLTNMIREAFQKETLPKTLELATITLLPKPGKDPQKCSNYRPLSLLNSDYKILSKIIAQCLEKVVPKIINTDQTGFIKNRQGADNVRRLFHIIEHTKKHDHPAVIVSMDAEKAFDRIEPNFLLETMRAMNFGENFLCFIRTLFDAPRSQILTNGVLSGAFSLSHGCRQGCPSSPALFSIAIEPLAIALRSDISITGIKIGTEEHKLALYADDLLVFISQPITSFPSLLTNLKKYSAVSGYKINYSKSEAFPINMTNHYISLLPVQFKWCTEGFKYLGITICSTCDEIYEENYVSLLTKSKKDLLRWMDLPLSLIGRINTIKMNLLPKFIYLFQCIPLKVPISFFKELDKITYFLPVAQQNTESQTPYITGALFQRWLESPKF</sequence>
<keyword evidence="3" id="KW-1185">Reference proteome</keyword>